<accession>A0AA97M2F1</accession>
<name>A0AA97M2F1_9ACTN</name>
<dbReference type="AlphaFoldDB" id="A0AA97M2F1"/>
<evidence type="ECO:0008006" key="4">
    <source>
        <dbReference type="Google" id="ProtNLM"/>
    </source>
</evidence>
<feature type="region of interest" description="Disordered" evidence="1">
    <location>
        <begin position="49"/>
        <end position="79"/>
    </location>
</feature>
<evidence type="ECO:0000256" key="1">
    <source>
        <dbReference type="SAM" id="MobiDB-lite"/>
    </source>
</evidence>
<dbReference type="RefSeq" id="WP_243597723.1">
    <property type="nucleotide sequence ID" value="NZ_CP063196.1"/>
</dbReference>
<dbReference type="EMBL" id="CP063196">
    <property type="protein sequence ID" value="UOE22246.1"/>
    <property type="molecule type" value="Genomic_DNA"/>
</dbReference>
<reference evidence="2" key="1">
    <citation type="submission" date="2020-10" db="EMBL/GenBank/DDBJ databases">
        <title>De novo genome project of the cellulose decomposer Thermobifida halotolerans type strain.</title>
        <authorList>
            <person name="Nagy I."/>
            <person name="Horvath B."/>
            <person name="Kukolya J."/>
            <person name="Nagy I."/>
            <person name="Orsini M."/>
        </authorList>
    </citation>
    <scope>NUCLEOTIDE SEQUENCE</scope>
    <source>
        <strain evidence="2">DSM 44931</strain>
    </source>
</reference>
<evidence type="ECO:0000313" key="2">
    <source>
        <dbReference type="EMBL" id="UOE22246.1"/>
    </source>
</evidence>
<protein>
    <recommendedName>
        <fullName evidence="4">DDE Tnp4 domain-containing protein</fullName>
    </recommendedName>
</protein>
<organism evidence="2 3">
    <name type="scientific">Thermobifida halotolerans</name>
    <dbReference type="NCBI Taxonomy" id="483545"/>
    <lineage>
        <taxon>Bacteria</taxon>
        <taxon>Bacillati</taxon>
        <taxon>Actinomycetota</taxon>
        <taxon>Actinomycetes</taxon>
        <taxon>Streptosporangiales</taxon>
        <taxon>Nocardiopsidaceae</taxon>
        <taxon>Thermobifida</taxon>
    </lineage>
</organism>
<dbReference type="Proteomes" id="UP000265719">
    <property type="component" value="Chromosome"/>
</dbReference>
<proteinExistence type="predicted"/>
<gene>
    <name evidence="2" type="ORF">NI17_005555</name>
</gene>
<sequence length="79" mass="8299">MWASHALLAVHDTRAARIRRLAERIQTAGLLGLADKGYDGLAPGVVLCPSKGRTSHGRRRTPAPPTPHSALLASGPSPN</sequence>
<dbReference type="KEGG" id="thao:NI17_005555"/>
<evidence type="ECO:0000313" key="3">
    <source>
        <dbReference type="Proteomes" id="UP000265719"/>
    </source>
</evidence>
<keyword evidence="3" id="KW-1185">Reference proteome</keyword>